<feature type="compositionally biased region" description="Low complexity" evidence="1">
    <location>
        <begin position="725"/>
        <end position="746"/>
    </location>
</feature>
<feature type="region of interest" description="Disordered" evidence="1">
    <location>
        <begin position="2022"/>
        <end position="2101"/>
    </location>
</feature>
<feature type="region of interest" description="Disordered" evidence="1">
    <location>
        <begin position="2359"/>
        <end position="2378"/>
    </location>
</feature>
<feature type="region of interest" description="Disordered" evidence="1">
    <location>
        <begin position="111"/>
        <end position="144"/>
    </location>
</feature>
<feature type="compositionally biased region" description="Low complexity" evidence="1">
    <location>
        <begin position="12"/>
        <end position="22"/>
    </location>
</feature>
<feature type="region of interest" description="Disordered" evidence="1">
    <location>
        <begin position="2868"/>
        <end position="2898"/>
    </location>
</feature>
<feature type="region of interest" description="Disordered" evidence="1">
    <location>
        <begin position="2454"/>
        <end position="2498"/>
    </location>
</feature>
<feature type="region of interest" description="Disordered" evidence="1">
    <location>
        <begin position="1048"/>
        <end position="1084"/>
    </location>
</feature>
<feature type="region of interest" description="Disordered" evidence="1">
    <location>
        <begin position="1944"/>
        <end position="1993"/>
    </location>
</feature>
<feature type="compositionally biased region" description="Basic and acidic residues" evidence="1">
    <location>
        <begin position="471"/>
        <end position="484"/>
    </location>
</feature>
<feature type="compositionally biased region" description="Low complexity" evidence="1">
    <location>
        <begin position="1433"/>
        <end position="1457"/>
    </location>
</feature>
<feature type="compositionally biased region" description="Pro residues" evidence="1">
    <location>
        <begin position="1601"/>
        <end position="1614"/>
    </location>
</feature>
<feature type="compositionally biased region" description="Low complexity" evidence="1">
    <location>
        <begin position="3470"/>
        <end position="3481"/>
    </location>
</feature>
<feature type="compositionally biased region" description="Polar residues" evidence="1">
    <location>
        <begin position="2454"/>
        <end position="2463"/>
    </location>
</feature>
<feature type="region of interest" description="Disordered" evidence="1">
    <location>
        <begin position="1182"/>
        <end position="1247"/>
    </location>
</feature>
<feature type="compositionally biased region" description="Polar residues" evidence="1">
    <location>
        <begin position="1"/>
        <end position="11"/>
    </location>
</feature>
<feature type="region of interest" description="Disordered" evidence="1">
    <location>
        <begin position="887"/>
        <end position="906"/>
    </location>
</feature>
<feature type="region of interest" description="Disordered" evidence="1">
    <location>
        <begin position="827"/>
        <end position="862"/>
    </location>
</feature>
<feature type="compositionally biased region" description="Low complexity" evidence="1">
    <location>
        <begin position="2270"/>
        <end position="2282"/>
    </location>
</feature>
<dbReference type="GeneID" id="13390074"/>
<feature type="compositionally biased region" description="Pro residues" evidence="1">
    <location>
        <begin position="3411"/>
        <end position="3421"/>
    </location>
</feature>
<feature type="region of interest" description="Disordered" evidence="1">
    <location>
        <begin position="3462"/>
        <end position="3484"/>
    </location>
</feature>
<feature type="compositionally biased region" description="Low complexity" evidence="1">
    <location>
        <begin position="2216"/>
        <end position="2230"/>
    </location>
</feature>
<feature type="compositionally biased region" description="Basic and acidic residues" evidence="1">
    <location>
        <begin position="3393"/>
        <end position="3402"/>
    </location>
</feature>
<feature type="compositionally biased region" description="Polar residues" evidence="1">
    <location>
        <begin position="1981"/>
        <end position="1993"/>
    </location>
</feature>
<feature type="compositionally biased region" description="Polar residues" evidence="1">
    <location>
        <begin position="490"/>
        <end position="519"/>
    </location>
</feature>
<feature type="compositionally biased region" description="Polar residues" evidence="1">
    <location>
        <begin position="3510"/>
        <end position="3521"/>
    </location>
</feature>
<feature type="region of interest" description="Disordered" evidence="1">
    <location>
        <begin position="3126"/>
        <end position="3163"/>
    </location>
</feature>
<feature type="compositionally biased region" description="Low complexity" evidence="1">
    <location>
        <begin position="364"/>
        <end position="381"/>
    </location>
</feature>
<evidence type="ECO:0000256" key="1">
    <source>
        <dbReference type="SAM" id="MobiDB-lite"/>
    </source>
</evidence>
<feature type="compositionally biased region" description="Basic and acidic residues" evidence="1">
    <location>
        <begin position="759"/>
        <end position="768"/>
    </location>
</feature>
<feature type="compositionally biased region" description="Basic and acidic residues" evidence="1">
    <location>
        <begin position="2475"/>
        <end position="2484"/>
    </location>
</feature>
<reference evidence="3" key="2">
    <citation type="submission" date="2011-02" db="EMBL/GenBank/DDBJ databases">
        <title>Whole genome sequencing of Leishmania donovani clinical lines reveals dynamic variation related to drug resistance.</title>
        <authorList>
            <person name="Downing T."/>
            <person name="Imamura H."/>
            <person name="Sanders M."/>
            <person name="Decuypere S."/>
            <person name="Hertz-Fowler C."/>
            <person name="Clark T.G."/>
            <person name="Rijal S."/>
            <person name="Sundar S."/>
            <person name="Quail M.A."/>
            <person name="De Doncker S."/>
            <person name="Maes I."/>
            <person name="Vanaerschot M."/>
            <person name="Stark O."/>
            <person name="Schonian G."/>
            <person name="Dujardin J.C."/>
            <person name="Berriman M."/>
        </authorList>
    </citation>
    <scope>NUCLEOTIDE SEQUENCE [LARGE SCALE GENOMIC DNA]</scope>
    <source>
        <strain evidence="3">BPK282A1</strain>
    </source>
</reference>
<dbReference type="PhylomeDB" id="E9B7J1"/>
<feature type="region of interest" description="Disordered" evidence="1">
    <location>
        <begin position="3288"/>
        <end position="3341"/>
    </location>
</feature>
<feature type="region of interest" description="Disordered" evidence="1">
    <location>
        <begin position="2117"/>
        <end position="2187"/>
    </location>
</feature>
<feature type="compositionally biased region" description="Polar residues" evidence="1">
    <location>
        <begin position="805"/>
        <end position="814"/>
    </location>
</feature>
<dbReference type="OMA" id="GATHNDR"/>
<feature type="compositionally biased region" description="Polar residues" evidence="1">
    <location>
        <begin position="2079"/>
        <end position="2095"/>
    </location>
</feature>
<feature type="region of interest" description="Disordered" evidence="1">
    <location>
        <begin position="952"/>
        <end position="1002"/>
    </location>
</feature>
<feature type="region of interest" description="Disordered" evidence="1">
    <location>
        <begin position="1558"/>
        <end position="1620"/>
    </location>
</feature>
<name>E9B7J1_LEIDO</name>
<feature type="compositionally biased region" description="Low complexity" evidence="1">
    <location>
        <begin position="2022"/>
        <end position="2034"/>
    </location>
</feature>
<feature type="compositionally biased region" description="Low complexity" evidence="1">
    <location>
        <begin position="792"/>
        <end position="804"/>
    </location>
</feature>
<organism evidence="2 3">
    <name type="scientific">Leishmania donovani</name>
    <dbReference type="NCBI Taxonomy" id="5661"/>
    <lineage>
        <taxon>Eukaryota</taxon>
        <taxon>Discoba</taxon>
        <taxon>Euglenozoa</taxon>
        <taxon>Kinetoplastea</taxon>
        <taxon>Metakinetoplastina</taxon>
        <taxon>Trypanosomatida</taxon>
        <taxon>Trypanosomatidae</taxon>
        <taxon>Leishmaniinae</taxon>
        <taxon>Leishmania</taxon>
    </lineage>
</organism>
<feature type="region of interest" description="Disordered" evidence="1">
    <location>
        <begin position="2211"/>
        <end position="2284"/>
    </location>
</feature>
<feature type="compositionally biased region" description="Polar residues" evidence="1">
    <location>
        <begin position="2035"/>
        <end position="2048"/>
    </location>
</feature>
<dbReference type="RefSeq" id="XP_003857939.1">
    <property type="nucleotide sequence ID" value="XM_003857891.1"/>
</dbReference>
<feature type="compositionally biased region" description="Polar residues" evidence="1">
    <location>
        <begin position="1199"/>
        <end position="1213"/>
    </location>
</feature>
<feature type="region of interest" description="Disordered" evidence="1">
    <location>
        <begin position="1475"/>
        <end position="1494"/>
    </location>
</feature>
<proteinExistence type="predicted"/>
<sequence length="3583" mass="362525">MLSVAPPSSTGSPIASSQAPSPSRDDAVGAPPGAAPTDCLSSPLTAFSPRTEPGSVLLVHPGAVSSSSLAGPFRPSAIAGAMRRVSSASDSGVGAGVACESMTLTSLLPAAHPQARCSPRRWQARSGLRSSAMQGLPTPALSSSAAAADAPPAVAATTSGAVSLQTRNAGPSNQAATPLASSYSSHDSDAASPSASHTGAHRTTAGPTHAEGRDVAGALAANLAQVDVSVMSGGCSAPMRPSSHTSPSAAQDVPVYLSATTSDAACTTRSSTQLMLAAAPTLAATANSSASPYTSTVWWAFTTPPFRHSPQVRYTCHSTDPIGMGTGSGGRLSVTLPGYIAAGTAAASDAAESVEPRPRLTGTLSSSSSLPSSSLPVYSPSRAGSSAAVSTAGPPSMPSVNSVAAGVGNAGSGVLLFPLQASVPALRSSNPEDEAAAAELVRGQQRQRPQQQQRRHQASIGVPVDVSAVLDSREETGGTDDDHRHRQSRPRGSTSSSNYATRARQQGPSLQPPESSGTADSEDKDQPARQNSRRALDDPKIFMCDTESNAPGTFLMRCEDEGSFVPESVRVRRDVDRTAYHAKAPGGNTANHSLVPGFAGFDALDDAVAAKAPVTAARGVTVQYQGESVPARSHSSSLLTFSQELQRTLPPSAVITASDHYRRLRQQATVHLPPSQASEAVDVEGPDTAQHHCSSPAAHRMHLHFSRCCSEPPCEAANSTRLRATTPPLRLRAGVPLSVLPPRSSSGATQPPPTTPPAGEHERDKSVEEEVEDAAIDSAHSGETAPFLTAHSSSSSVTDSSSRSPATTSVVQQIHSHHTAFVTAASSFRTHPPPPAPVTAPSAAASTTPLESPALPSWSREKVQRLATPPLAGSGLLRLKLSATAPAAASMAQGRSPRTPGSQRESHLMSHVRVALIDARSVRSHLEELRALLPKHRTGAAGATTAQGITGAIAGHSEPAGATRRVSADTQDRQHASASSAADVRARSDEAGETGEMLGGEDSADIVHCTTALSPLNFSLLQNMLRDRKADGIGEGCGGCRNSLRARAGTGKASSQLQKSQGLHRNGSGVGGDGSNDGGRSPATTLSVRGLYTSSLNAYRHQRLTRLTEQHLKSLWLGVSAVAKSVCGVAVEQCVEMDLIQGPALMDGQVLRFPSDTAAAAASAAPSLASLSFGASLQQQLQCARPPSPSSTASTASPNSQGPLQPSGATVSAQDGEATATKKASRGASKPPPPADLPDPMPSFHFSEAPLTAAPAEREAVAGGVQASATAATAEATVQRLASTKRDNSPLGCHRDSQRRCLDESAPLDSAMAGCDGCAPWPLLARTAVSATAASDSAITCTHGEGDARINSRSSAVAPTSLTTRANASTNTNVSTVVEHPYAHSDCYRSGDRSRSCRHHSTTSSTLLSKWSNAPTSGIIYIHNTPANLSSTTTLPSALSNNGSSSGSRMSNTPSTSFSARGGSGGYVVGTAASSLSGLPRPTASTTATTAGGGQTLYTLPSTLLQLQQQLPQHGSSSQSAPSASVDGAAPPSSSASPPVATVTHLFPSQHQPLARGCTVSASASAPPTALPQHSSSSLWHSEAGGSSCPLAGSAPGPMWMLPPPSPASPPPPAAVHRGAAAAASGASGALVVAPTVPSALPSSYGATSSGVDAGASALQGLCTRSSGLAPATPFTSPSGSTLISSLLVAMPNPPPLKAPFIKVQREEVAADTAPDSHSNARVSGAQRAVAAFSVSTSGTAAHARGEFRGQSPVSSALLLTSHERPDGGGVEARTGTAAQLGSTAAVAREGMARGGTNGVSNSVGAAPALPPAIVSPYGMLAEGELCVVAPIHDSTELLAREIHGSGDTPTSSGAKPVMMPGSPLAWRGRLEARSSSSVRRSAATEASVTTAGLVPLTTNDSSEGVEELSEPFSLMRAAATPSTRGRMGVLGTTTSTAAARAITSKTTATTTTTTNTALPTPGNHPSLGGSMGGVAMHFSLPSTSTPRRQPQLQHALPFSSHAGSHQQDVCLHDIRSHATTATEAQGGEAASTALPSATEQPLAPSQQHRTRSRDESVGRRDVQALPLLRSSLPLDGTTPASAVSANGDQQQADNGESDGTDAAVKASYRLAAHAAAEGPRAGKAWNNDFPTGAGSAKLRDETGTSSGFAAGHDSTASPPSPRQRQDEQDAGSVAAHPRAASAASSSLSYTTISASTADATPAAVTAISVSGTRVPSSAPSATLPAPLRAELQPGYGGDGASLTRPMNTAGSALNDLGDDEDTNTVVKRSGSSESSSSASHTPSREALLMDGTRHRQLHAVLPWAQLRPPPTPTLNTASLTMYSANRADALLVRAKDMEREVDVISALMCATSLPARPGGLATGTDGSLRPSSPTSTLPARAEVVHNIPATEAEVRKTDALVMQSKGEDGTTDTPGPLAPSLALRPWATRGGRHVGVCTDSTAVALDTEHSRDLTATAQSSDKSPMAAYAGTCSGDDRGEAGEAKRRRGAVSADELAASDSEDGRDLLSLYVNSDAHDLPSSPRRAAAYQQALQQQQYHQRHLMQTWSSIFTISSSGHSAATTSSLRTAITGVALSASVAALGSRLNTSSTMSSGTPTALASVAEVILGIGAAGSVVGGGSAGGVPSGHAGAIPSIGTAATATAAAGSAAASSFTVTMIAPTTAAAANSTWTPNSTVTLSSDSASAAGFTSPSTLFGTTVSSSASYSLSPERCGIIVSGGAGGGVTAEVHSVSPTGGGEGAVFLPWCSASAPAQTDCVFPVAVRATGADAAAAGGGGDGGAACDADFDALRLDAAFNSASASAESTQYVLSRLKPLPHLPPPHNYPFLLPEVTSPCLRDDDGFGEDEDDADACDYTQDVDVAVLLGADSDFEPEERHRATAPVRGGSDHSSRVETPCCDGAGGAGPAYDDSNAEDHGAAFKWAASSSQHHGNGKVDVGALSTQPPPDSCSNEGPTLTTVAASMRTATTDDGGAGGASLYAAVVSRTVVAHASRMGEVGRAEDDSTTEGRTSSVHLSARSLGIPTARLSAPAGAGPATTAAAGTSSAAASIIEGNEDMRVVSLPRSGEDVPIAPSWPLLCTNTASAAPRSPRIVSNSPLRLRSAVTITAGGDALVVSTATTAMAAAERERAGAQTNRSASRPHHLSGGGSALIQDGMPASNSNSGNYGGVCGRLFPQKPNPPEAALEEGGSWAEVAATTVSEDTANALVTPGLPAMQHSSQRQTSSCAPMVSSVTSMAVGDSEGLATLRDGGGLDAGPAVTKAVRAEPTAFLFDDGGIEQPNRKYVGHRENTLVGEGGASTAVEGRSDRPGADRSISIEGDAAALSHSAETAEPKRRHDDRRAVDTNAVLSGAAPDAGHASRITSTPLAMTPALRAAGILGSDGAVLRLLRDAARSTVRERTPSETQSESRGPPPPPPPPLPSTQFSIPSYYLAQCEDGLADVAGSLHGWHATTSAFFSGADTAAAPGQTRGRSSSPSSRSSDLYTSVSALARRRAQQRVFYNDARLSDSAAPSHTMATTADTPLPASAMPGLSPRLGATADHSENAATPPTSPSAAAGATHNDRLVALMRAALRLTDGESGAC</sequence>
<evidence type="ECO:0000313" key="3">
    <source>
        <dbReference type="Proteomes" id="UP000008980"/>
    </source>
</evidence>
<feature type="compositionally biased region" description="Polar residues" evidence="1">
    <location>
        <begin position="160"/>
        <end position="176"/>
    </location>
</feature>
<evidence type="ECO:0000313" key="2">
    <source>
        <dbReference type="EMBL" id="CBZ31214.1"/>
    </source>
</evidence>
<protein>
    <submittedName>
        <fullName evidence="2">Uncharacterized protein</fullName>
    </submittedName>
</protein>
<feature type="compositionally biased region" description="Gly residues" evidence="1">
    <location>
        <begin position="1068"/>
        <end position="1077"/>
    </location>
</feature>
<feature type="region of interest" description="Disordered" evidence="1">
    <location>
        <begin position="1509"/>
        <end position="1541"/>
    </location>
</feature>
<gene>
    <name evidence="2" type="ORF">LDBPK_020440</name>
</gene>
<feature type="compositionally biased region" description="Low complexity" evidence="1">
    <location>
        <begin position="3546"/>
        <end position="3559"/>
    </location>
</feature>
<accession>E9B7J1</accession>
<feature type="compositionally biased region" description="Low complexity" evidence="1">
    <location>
        <begin position="2171"/>
        <end position="2187"/>
    </location>
</feature>
<feature type="compositionally biased region" description="Low complexity" evidence="1">
    <location>
        <begin position="1483"/>
        <end position="1494"/>
    </location>
</feature>
<feature type="region of interest" description="Disordered" evidence="1">
    <location>
        <begin position="1844"/>
        <end position="1864"/>
    </location>
</feature>
<dbReference type="VEuPathDB" id="TriTrypDB:LdBPK_020440.1"/>
<feature type="compositionally biased region" description="Basic and acidic residues" evidence="1">
    <location>
        <begin position="3329"/>
        <end position="3341"/>
    </location>
</feature>
<feature type="region of interest" description="Disordered" evidence="1">
    <location>
        <begin position="348"/>
        <end position="398"/>
    </location>
</feature>
<feature type="compositionally biased region" description="Low complexity" evidence="1">
    <location>
        <begin position="2368"/>
        <end position="2378"/>
    </location>
</feature>
<feature type="region of interest" description="Disordered" evidence="1">
    <location>
        <begin position="3506"/>
        <end position="3559"/>
    </location>
</feature>
<feature type="region of interest" description="Disordered" evidence="1">
    <location>
        <begin position="428"/>
        <end position="544"/>
    </location>
</feature>
<feature type="region of interest" description="Disordered" evidence="1">
    <location>
        <begin position="672"/>
        <end position="694"/>
    </location>
</feature>
<feature type="compositionally biased region" description="Pro residues" evidence="1">
    <location>
        <begin position="1230"/>
        <end position="1241"/>
    </location>
</feature>
<feature type="compositionally biased region" description="Low complexity" evidence="1">
    <location>
        <begin position="839"/>
        <end position="854"/>
    </location>
</feature>
<feature type="compositionally biased region" description="Low complexity" evidence="1">
    <location>
        <begin position="442"/>
        <end position="452"/>
    </location>
</feature>
<dbReference type="EMBL" id="FR799589">
    <property type="protein sequence ID" value="CBZ31214.1"/>
    <property type="molecule type" value="Genomic_DNA"/>
</dbReference>
<feature type="compositionally biased region" description="Basic and acidic residues" evidence="1">
    <location>
        <begin position="2053"/>
        <end position="2063"/>
    </location>
</feature>
<feature type="region of interest" description="Disordered" evidence="1">
    <location>
        <begin position="3393"/>
        <end position="3425"/>
    </location>
</feature>
<feature type="region of interest" description="Disordered" evidence="1">
    <location>
        <begin position="1"/>
        <end position="53"/>
    </location>
</feature>
<feature type="compositionally biased region" description="Low complexity" evidence="1">
    <location>
        <begin position="1944"/>
        <end position="1961"/>
    </location>
</feature>
<feature type="region of interest" description="Disordered" evidence="1">
    <location>
        <begin position="725"/>
        <end position="815"/>
    </location>
</feature>
<feature type="compositionally biased region" description="Polar residues" evidence="1">
    <location>
        <begin position="1052"/>
        <end position="1063"/>
    </location>
</feature>
<reference evidence="2 3" key="1">
    <citation type="journal article" date="2011" name="Genome Res.">
        <title>Whole genome sequencing of multiple Leishmania donovani clinical isolates provides insights into population structure and mechanisms of drug resistance.</title>
        <authorList>
            <person name="Downing T."/>
            <person name="Imamura H."/>
            <person name="Decuypere S."/>
            <person name="Clark T.G."/>
            <person name="Coombs G.H."/>
            <person name="Cotton J.A."/>
            <person name="Hilley J.D."/>
            <person name="de Doncker S."/>
            <person name="Maes I."/>
            <person name="Mottram J.C."/>
            <person name="Quail M.A."/>
            <person name="Rijal S."/>
            <person name="Sanders M."/>
            <person name="Schonian G."/>
            <person name="Stark O."/>
            <person name="Sundar S."/>
            <person name="Vanaerschot M."/>
            <person name="Hertz-Fowler C."/>
            <person name="Dujardin J.C."/>
            <person name="Berriman M."/>
        </authorList>
    </citation>
    <scope>NUCLEOTIDE SEQUENCE [LARGE SCALE GENOMIC DNA]</scope>
    <source>
        <strain evidence="2 3">BPK282A1</strain>
    </source>
</reference>
<feature type="compositionally biased region" description="Basic and acidic residues" evidence="1">
    <location>
        <begin position="966"/>
        <end position="975"/>
    </location>
</feature>
<dbReference type="KEGG" id="ldo:LDBPK_020440"/>
<feature type="compositionally biased region" description="Low complexity" evidence="1">
    <location>
        <begin position="180"/>
        <end position="197"/>
    </location>
</feature>
<feature type="region of interest" description="Disordered" evidence="1">
    <location>
        <begin position="1433"/>
        <end position="1463"/>
    </location>
</feature>
<feature type="region of interest" description="Disordered" evidence="1">
    <location>
        <begin position="159"/>
        <end position="210"/>
    </location>
</feature>
<dbReference type="Proteomes" id="UP000008980">
    <property type="component" value="Chromosome 2"/>
</dbReference>